<keyword evidence="1" id="KW-0732">Signal</keyword>
<dbReference type="PANTHER" id="PTHR36919:SF2">
    <property type="entry name" value="BLL6627 PROTEIN"/>
    <property type="match status" value="1"/>
</dbReference>
<dbReference type="Pfam" id="PF09917">
    <property type="entry name" value="DUF2147"/>
    <property type="match status" value="1"/>
</dbReference>
<evidence type="ECO:0000313" key="3">
    <source>
        <dbReference type="EMBL" id="NGP18985.1"/>
    </source>
</evidence>
<evidence type="ECO:0000313" key="4">
    <source>
        <dbReference type="Proteomes" id="UP000474802"/>
    </source>
</evidence>
<dbReference type="Proteomes" id="UP000474802">
    <property type="component" value="Unassembled WGS sequence"/>
</dbReference>
<accession>A0A6M1SV67</accession>
<sequence length="175" mass="19133">MKTSKLSKRIRICGLIASTLLTFGAAAQEIVVPLDPIEGTWQTKLLSEVTISACPEGFCGYLSRIVVPGEGLTAEEAEAAAAMDPADFFDMRNKDPALRNRPMQGLQLLTLIRSDKPNIYDGAIYNPQDGNTYSGYVEMVSPELLRLNGCVLFNVICRGEDWLRVIPPVEEAATP</sequence>
<dbReference type="EMBL" id="JAALFG010000004">
    <property type="protein sequence ID" value="NGP18985.1"/>
    <property type="molecule type" value="Genomic_DNA"/>
</dbReference>
<proteinExistence type="predicted"/>
<comment type="caution">
    <text evidence="3">The sequence shown here is derived from an EMBL/GenBank/DDBJ whole genome shotgun (WGS) entry which is preliminary data.</text>
</comment>
<dbReference type="PANTHER" id="PTHR36919">
    <property type="entry name" value="BLR1215 PROTEIN"/>
    <property type="match status" value="1"/>
</dbReference>
<dbReference type="AlphaFoldDB" id="A0A6M1SV67"/>
<feature type="signal peptide" evidence="1">
    <location>
        <begin position="1"/>
        <end position="27"/>
    </location>
</feature>
<name>A0A6M1SV67_9HYPH</name>
<feature type="domain" description="DUF2147" evidence="2">
    <location>
        <begin position="39"/>
        <end position="164"/>
    </location>
</feature>
<dbReference type="RefSeq" id="WP_164535239.1">
    <property type="nucleotide sequence ID" value="NZ_JAALFG010000004.1"/>
</dbReference>
<dbReference type="Gene3D" id="2.40.128.520">
    <property type="match status" value="1"/>
</dbReference>
<keyword evidence="4" id="KW-1185">Reference proteome</keyword>
<gene>
    <name evidence="3" type="ORF">G5575_16195</name>
</gene>
<organism evidence="3 4">
    <name type="scientific">Devosia aurantiaca</name>
    <dbReference type="NCBI Taxonomy" id="2714858"/>
    <lineage>
        <taxon>Bacteria</taxon>
        <taxon>Pseudomonadati</taxon>
        <taxon>Pseudomonadota</taxon>
        <taxon>Alphaproteobacteria</taxon>
        <taxon>Hyphomicrobiales</taxon>
        <taxon>Devosiaceae</taxon>
        <taxon>Devosia</taxon>
    </lineage>
</organism>
<feature type="chain" id="PRO_5026890029" evidence="1">
    <location>
        <begin position="28"/>
        <end position="175"/>
    </location>
</feature>
<reference evidence="3 4" key="2">
    <citation type="submission" date="2020-03" db="EMBL/GenBank/DDBJ databases">
        <title>Devosia chinhatensis sp. nov., isolated from a hexachlorocyclohexane (HCH) dump site in India.</title>
        <authorList>
            <person name="Kumar M."/>
            <person name="Lal R."/>
        </authorList>
    </citation>
    <scope>NUCLEOTIDE SEQUENCE [LARGE SCALE GENOMIC DNA]</scope>
    <source>
        <strain evidence="3 4">H239</strain>
    </source>
</reference>
<evidence type="ECO:0000259" key="2">
    <source>
        <dbReference type="Pfam" id="PF09917"/>
    </source>
</evidence>
<dbReference type="InterPro" id="IPR019223">
    <property type="entry name" value="DUF2147"/>
</dbReference>
<reference evidence="3 4" key="1">
    <citation type="submission" date="2020-02" db="EMBL/GenBank/DDBJ databases">
        <authorList>
            <person name="Khan S.A."/>
            <person name="Jeon C.O."/>
            <person name="Chun B.H."/>
        </authorList>
    </citation>
    <scope>NUCLEOTIDE SEQUENCE [LARGE SCALE GENOMIC DNA]</scope>
    <source>
        <strain evidence="3 4">H239</strain>
    </source>
</reference>
<evidence type="ECO:0000256" key="1">
    <source>
        <dbReference type="SAM" id="SignalP"/>
    </source>
</evidence>
<protein>
    <submittedName>
        <fullName evidence="3">DUF2147 domain-containing protein</fullName>
    </submittedName>
</protein>